<protein>
    <submittedName>
        <fullName evidence="1">Uncharacterized protein</fullName>
    </submittedName>
</protein>
<keyword evidence="2" id="KW-1185">Reference proteome</keyword>
<dbReference type="InterPro" id="IPR013783">
    <property type="entry name" value="Ig-like_fold"/>
</dbReference>
<evidence type="ECO:0000313" key="2">
    <source>
        <dbReference type="Proteomes" id="UP000287188"/>
    </source>
</evidence>
<dbReference type="RefSeq" id="WP_126551801.1">
    <property type="nucleotide sequence ID" value="NZ_BIFS01000001.1"/>
</dbReference>
<dbReference type="Gene3D" id="2.60.40.10">
    <property type="entry name" value="Immunoglobulins"/>
    <property type="match status" value="1"/>
</dbReference>
<reference evidence="2" key="1">
    <citation type="submission" date="2018-12" db="EMBL/GenBank/DDBJ databases">
        <title>Tengunoibacter tsumagoiensis gen. nov., sp. nov., Dictyobacter kobayashii sp. nov., D. alpinus sp. nov., and D. joshuensis sp. nov. and description of Dictyobacteraceae fam. nov. within the order Ktedonobacterales isolated from Tengu-no-mugimeshi.</title>
        <authorList>
            <person name="Wang C.M."/>
            <person name="Zheng Y."/>
            <person name="Sakai Y."/>
            <person name="Toyoda A."/>
            <person name="Minakuchi Y."/>
            <person name="Abe K."/>
            <person name="Yokota A."/>
            <person name="Yabe S."/>
        </authorList>
    </citation>
    <scope>NUCLEOTIDE SEQUENCE [LARGE SCALE GENOMIC DNA]</scope>
    <source>
        <strain evidence="2">Uno11</strain>
    </source>
</reference>
<accession>A0A402ALM7</accession>
<name>A0A402ALM7_9CHLR</name>
<organism evidence="1 2">
    <name type="scientific">Dictyobacter kobayashii</name>
    <dbReference type="NCBI Taxonomy" id="2014872"/>
    <lineage>
        <taxon>Bacteria</taxon>
        <taxon>Bacillati</taxon>
        <taxon>Chloroflexota</taxon>
        <taxon>Ktedonobacteria</taxon>
        <taxon>Ktedonobacterales</taxon>
        <taxon>Dictyobacteraceae</taxon>
        <taxon>Dictyobacter</taxon>
    </lineage>
</organism>
<comment type="caution">
    <text evidence="1">The sequence shown here is derived from an EMBL/GenBank/DDBJ whole genome shotgun (WGS) entry which is preliminary data.</text>
</comment>
<proteinExistence type="predicted"/>
<sequence>MDVTGLLYSQIGYDLKDPMRALIRSTNPDYVPEDALFEVIDHVTGKIVLQKEVRYWGSSGRVHGGNWIFQS</sequence>
<gene>
    <name evidence="1" type="ORF">KDK_38510</name>
</gene>
<dbReference type="Proteomes" id="UP000287188">
    <property type="component" value="Unassembled WGS sequence"/>
</dbReference>
<dbReference type="EMBL" id="BIFS01000001">
    <property type="protein sequence ID" value="GCE20051.1"/>
    <property type="molecule type" value="Genomic_DNA"/>
</dbReference>
<dbReference type="AlphaFoldDB" id="A0A402ALM7"/>
<evidence type="ECO:0000313" key="1">
    <source>
        <dbReference type="EMBL" id="GCE20051.1"/>
    </source>
</evidence>